<dbReference type="PANTHER" id="PTHR35010">
    <property type="entry name" value="BLL4672 PROTEIN-RELATED"/>
    <property type="match status" value="1"/>
</dbReference>
<gene>
    <name evidence="2" type="ORF">ACFOUW_22460</name>
</gene>
<dbReference type="Gene3D" id="3.30.450.180">
    <property type="match status" value="1"/>
</dbReference>
<dbReference type="PANTHER" id="PTHR35010:SF2">
    <property type="entry name" value="BLL4672 PROTEIN"/>
    <property type="match status" value="1"/>
</dbReference>
<dbReference type="Gene3D" id="1.10.260.40">
    <property type="entry name" value="lambda repressor-like DNA-binding domains"/>
    <property type="match status" value="1"/>
</dbReference>
<dbReference type="Pfam" id="PF13560">
    <property type="entry name" value="HTH_31"/>
    <property type="match status" value="1"/>
</dbReference>
<feature type="domain" description="HTH cro/C1-type" evidence="1">
    <location>
        <begin position="35"/>
        <end position="82"/>
    </location>
</feature>
<dbReference type="SUPFAM" id="SSF47413">
    <property type="entry name" value="lambda repressor-like DNA-binding domains"/>
    <property type="match status" value="1"/>
</dbReference>
<sequence>MNQHTELGEFLRSRRALLRPDELGIRHAGRRRVPGLRREELAQLAGVSADYYVRLEQGRALNASDAILDAIAQALRLDDNELRHLHDLARPVRSRRPAARPQRVRDSFRRMVNAIDAPSFVLGRRCDVLTWNRSMAALVTDFGALPPKERNMARLFFLDESVASLYPDFKRKSRDVVGFLRMDAGRHPDDPQLAELIGELSMKSDAFRQLWASRTVRDKSHGTYHLRHPLVGELTVDYETLRLSDDPDQLLVTYTAEPGSPSEAALRILTAWDSSGTP</sequence>
<reference evidence="3" key="1">
    <citation type="journal article" date="2019" name="Int. J. Syst. Evol. Microbiol.">
        <title>The Global Catalogue of Microorganisms (GCM) 10K type strain sequencing project: providing services to taxonomists for standard genome sequencing and annotation.</title>
        <authorList>
            <consortium name="The Broad Institute Genomics Platform"/>
            <consortium name="The Broad Institute Genome Sequencing Center for Infectious Disease"/>
            <person name="Wu L."/>
            <person name="Ma J."/>
        </authorList>
    </citation>
    <scope>NUCLEOTIDE SEQUENCE [LARGE SCALE GENOMIC DNA]</scope>
    <source>
        <strain evidence="3">CGMCC 4.7241</strain>
    </source>
</reference>
<dbReference type="RefSeq" id="WP_307782281.1">
    <property type="nucleotide sequence ID" value="NZ_JAFBCM010000001.1"/>
</dbReference>
<evidence type="ECO:0000313" key="3">
    <source>
        <dbReference type="Proteomes" id="UP001595699"/>
    </source>
</evidence>
<dbReference type="InterPro" id="IPR041413">
    <property type="entry name" value="MLTR_LBD"/>
</dbReference>
<evidence type="ECO:0000313" key="2">
    <source>
        <dbReference type="EMBL" id="MFC3763619.1"/>
    </source>
</evidence>
<organism evidence="2 3">
    <name type="scientific">Tenggerimyces flavus</name>
    <dbReference type="NCBI Taxonomy" id="1708749"/>
    <lineage>
        <taxon>Bacteria</taxon>
        <taxon>Bacillati</taxon>
        <taxon>Actinomycetota</taxon>
        <taxon>Actinomycetes</taxon>
        <taxon>Propionibacteriales</taxon>
        <taxon>Nocardioidaceae</taxon>
        <taxon>Tenggerimyces</taxon>
    </lineage>
</organism>
<dbReference type="InterPro" id="IPR001387">
    <property type="entry name" value="Cro/C1-type_HTH"/>
</dbReference>
<protein>
    <submittedName>
        <fullName evidence="2">Helix-turn-helix transcriptional regulator</fullName>
    </submittedName>
</protein>
<evidence type="ECO:0000259" key="1">
    <source>
        <dbReference type="PROSITE" id="PS50943"/>
    </source>
</evidence>
<dbReference type="Proteomes" id="UP001595699">
    <property type="component" value="Unassembled WGS sequence"/>
</dbReference>
<accession>A0ABV7YH20</accession>
<dbReference type="CDD" id="cd00093">
    <property type="entry name" value="HTH_XRE"/>
    <property type="match status" value="1"/>
</dbReference>
<dbReference type="SMART" id="SM00530">
    <property type="entry name" value="HTH_XRE"/>
    <property type="match status" value="1"/>
</dbReference>
<comment type="caution">
    <text evidence="2">The sequence shown here is derived from an EMBL/GenBank/DDBJ whole genome shotgun (WGS) entry which is preliminary data.</text>
</comment>
<dbReference type="InterPro" id="IPR010982">
    <property type="entry name" value="Lambda_DNA-bd_dom_sf"/>
</dbReference>
<dbReference type="PROSITE" id="PS50943">
    <property type="entry name" value="HTH_CROC1"/>
    <property type="match status" value="1"/>
</dbReference>
<dbReference type="EMBL" id="JBHRZH010000019">
    <property type="protein sequence ID" value="MFC3763619.1"/>
    <property type="molecule type" value="Genomic_DNA"/>
</dbReference>
<dbReference type="Pfam" id="PF17765">
    <property type="entry name" value="MLTR_LBD"/>
    <property type="match status" value="1"/>
</dbReference>
<name>A0ABV7YH20_9ACTN</name>
<keyword evidence="3" id="KW-1185">Reference proteome</keyword>
<proteinExistence type="predicted"/>